<name>A0A8S3QWS4_MYTED</name>
<keyword evidence="1" id="KW-0175">Coiled coil</keyword>
<feature type="coiled-coil region" evidence="1">
    <location>
        <begin position="15"/>
        <end position="77"/>
    </location>
</feature>
<comment type="caution">
    <text evidence="2">The sequence shown here is derived from an EMBL/GenBank/DDBJ whole genome shotgun (WGS) entry which is preliminary data.</text>
</comment>
<evidence type="ECO:0000313" key="3">
    <source>
        <dbReference type="Proteomes" id="UP000683360"/>
    </source>
</evidence>
<proteinExistence type="predicted"/>
<keyword evidence="3" id="KW-1185">Reference proteome</keyword>
<dbReference type="OrthoDB" id="10031171at2759"/>
<dbReference type="Proteomes" id="UP000683360">
    <property type="component" value="Unassembled WGS sequence"/>
</dbReference>
<accession>A0A8S3QWS4</accession>
<evidence type="ECO:0000256" key="1">
    <source>
        <dbReference type="SAM" id="Coils"/>
    </source>
</evidence>
<dbReference type="EMBL" id="CAJPWZ010000721">
    <property type="protein sequence ID" value="CAG2199378.1"/>
    <property type="molecule type" value="Genomic_DNA"/>
</dbReference>
<evidence type="ECO:0000313" key="2">
    <source>
        <dbReference type="EMBL" id="CAG2199378.1"/>
    </source>
</evidence>
<organism evidence="2 3">
    <name type="scientific">Mytilus edulis</name>
    <name type="common">Blue mussel</name>
    <dbReference type="NCBI Taxonomy" id="6550"/>
    <lineage>
        <taxon>Eukaryota</taxon>
        <taxon>Metazoa</taxon>
        <taxon>Spiralia</taxon>
        <taxon>Lophotrochozoa</taxon>
        <taxon>Mollusca</taxon>
        <taxon>Bivalvia</taxon>
        <taxon>Autobranchia</taxon>
        <taxon>Pteriomorphia</taxon>
        <taxon>Mytilida</taxon>
        <taxon>Mytiloidea</taxon>
        <taxon>Mytilidae</taxon>
        <taxon>Mytilinae</taxon>
        <taxon>Mytilus</taxon>
    </lineage>
</organism>
<sequence length="232" mass="26869">MTETEIRLGEPERILQLMKTEIEEKERKINRLNTKLSEFTRTNKELRTRIETDGKKINTLQRKTNRIEKERDELQLKIDSWFAQKNSTVKVQMYAAVKKELCDKMMTELEGMLRTQLALKHTPINVEKHKEPPPDSTVPLIAMCVNASRLGSDVNYAIDNIDRSRTIAVVVLHHKEYHALPKQPSERLLIGSDYKHIGAIIDIAYLTHKGIYPCDMNENSLDRLVNFITTNS</sequence>
<gene>
    <name evidence="2" type="ORF">MEDL_14146</name>
</gene>
<reference evidence="2" key="1">
    <citation type="submission" date="2021-03" db="EMBL/GenBank/DDBJ databases">
        <authorList>
            <person name="Bekaert M."/>
        </authorList>
    </citation>
    <scope>NUCLEOTIDE SEQUENCE</scope>
</reference>
<dbReference type="AlphaFoldDB" id="A0A8S3QWS4"/>
<protein>
    <submittedName>
        <fullName evidence="2">Uncharacterized protein</fullName>
    </submittedName>
</protein>